<dbReference type="EMBL" id="RLIH01000001">
    <property type="protein sequence ID" value="RVU55856.1"/>
    <property type="molecule type" value="Genomic_DNA"/>
</dbReference>
<accession>A0A437S9M9</accession>
<comment type="caution">
    <text evidence="1">The sequence shown here is derived from an EMBL/GenBank/DDBJ whole genome shotgun (WGS) entry which is preliminary data.</text>
</comment>
<keyword evidence="2" id="KW-1185">Reference proteome</keyword>
<evidence type="ECO:0000313" key="2">
    <source>
        <dbReference type="Proteomes" id="UP000288812"/>
    </source>
</evidence>
<dbReference type="AlphaFoldDB" id="A0A437S9M9"/>
<dbReference type="Proteomes" id="UP000288812">
    <property type="component" value="Unassembled WGS sequence"/>
</dbReference>
<proteinExistence type="predicted"/>
<dbReference type="RefSeq" id="WP_127722972.1">
    <property type="nucleotide sequence ID" value="NZ_RLIH01000001.1"/>
</dbReference>
<organism evidence="1 2">
    <name type="scientific">Anaerosphaera multitolerans</name>
    <dbReference type="NCBI Taxonomy" id="2487351"/>
    <lineage>
        <taxon>Bacteria</taxon>
        <taxon>Bacillati</taxon>
        <taxon>Bacillota</taxon>
        <taxon>Tissierellia</taxon>
        <taxon>Tissierellales</taxon>
        <taxon>Peptoniphilaceae</taxon>
        <taxon>Anaerosphaera</taxon>
    </lineage>
</organism>
<dbReference type="InterPro" id="IPR024234">
    <property type="entry name" value="DUF3801"/>
</dbReference>
<gene>
    <name evidence="1" type="ORF">EF514_01190</name>
</gene>
<sequence>MQEEVNQKTIAFTTQNAKMTARVLKEIIEKYLREQERKKSMKQSKTLNNSQISKKKISLKELSKKYDGLKSVEIDNTNIKGFEKYAKKYHLEYALKKDKTMDPPTYVIFFKGKDTDMIDRVFKDFIGKDLMKQKPSLIADLKKYAEVAKNLVTDKTKHKHQEQSL</sequence>
<name>A0A437S9M9_9FIRM</name>
<evidence type="ECO:0000313" key="1">
    <source>
        <dbReference type="EMBL" id="RVU55856.1"/>
    </source>
</evidence>
<reference evidence="1 2" key="1">
    <citation type="submission" date="2018-11" db="EMBL/GenBank/DDBJ databases">
        <title>Genome sequencing and assembly of Anaerosphaera sp. nov., GS7-6-2.</title>
        <authorList>
            <person name="Rettenmaier R."/>
            <person name="Liebl W."/>
            <person name="Zverlov V."/>
        </authorList>
    </citation>
    <scope>NUCLEOTIDE SEQUENCE [LARGE SCALE GENOMIC DNA]</scope>
    <source>
        <strain evidence="1 2">GS7-6-2</strain>
    </source>
</reference>
<dbReference type="Pfam" id="PF12687">
    <property type="entry name" value="DUF3801"/>
    <property type="match status" value="1"/>
</dbReference>
<dbReference type="OrthoDB" id="9811478at2"/>
<protein>
    <submittedName>
        <fullName evidence="1">PcfB family protein</fullName>
    </submittedName>
</protein>